<feature type="transmembrane region" description="Helical" evidence="2">
    <location>
        <begin position="84"/>
        <end position="102"/>
    </location>
</feature>
<sequence>MPTPPGHAPRPVIRLAAVGTGLAGVAVVCWAVGMTRWQPLTEPAGPWSERLPGAHTYWARDLRFLALVAVVSGLVLAGGGRRSWALPAVLLGGAALAADVAVDRADPTGPGATVLLVAAGWLAVGITATLGVRRDAQTGVDGPIHRATGADPGNPPGGAGVAAPDSRGGPAARHRAGVAGRDRTMLTGMAIVAAVSALVAVLTRSPTDREPALGPATLVTGLLLLTLTVAGALAAVSGRGRARSAAGCALAAVGGVGLLLVRLVGPADRLLPAAVLGAVLLVGVTSLTRPGPDAVPAWRRYAVLVPVTLVAPLALWYVALLVSAAFPLGASLTALAGNSPVGGGDPDVLPALAGLCAGLGTALLLTRPLPGVTRRPAAPPRCAAGTTASTAGRTGRTGSPPTGSGRRR</sequence>
<name>A0ABS3VEJ5_9ACTN</name>
<evidence type="ECO:0000313" key="4">
    <source>
        <dbReference type="Proteomes" id="UP000671399"/>
    </source>
</evidence>
<keyword evidence="2" id="KW-1133">Transmembrane helix</keyword>
<evidence type="ECO:0000313" key="3">
    <source>
        <dbReference type="EMBL" id="MBO4164061.1"/>
    </source>
</evidence>
<evidence type="ECO:0000256" key="1">
    <source>
        <dbReference type="SAM" id="MobiDB-lite"/>
    </source>
</evidence>
<feature type="transmembrane region" description="Helical" evidence="2">
    <location>
        <begin position="348"/>
        <end position="366"/>
    </location>
</feature>
<gene>
    <name evidence="3" type="ORF">JQN83_25035</name>
</gene>
<protein>
    <submittedName>
        <fullName evidence="3">Uncharacterized protein</fullName>
    </submittedName>
</protein>
<feature type="transmembrane region" description="Helical" evidence="2">
    <location>
        <begin position="244"/>
        <end position="264"/>
    </location>
</feature>
<feature type="transmembrane region" description="Helical" evidence="2">
    <location>
        <begin position="114"/>
        <end position="132"/>
    </location>
</feature>
<proteinExistence type="predicted"/>
<feature type="transmembrane region" description="Helical" evidence="2">
    <location>
        <begin position="270"/>
        <end position="289"/>
    </location>
</feature>
<feature type="transmembrane region" description="Helical" evidence="2">
    <location>
        <begin position="57"/>
        <end position="77"/>
    </location>
</feature>
<feature type="transmembrane region" description="Helical" evidence="2">
    <location>
        <begin position="215"/>
        <end position="237"/>
    </location>
</feature>
<comment type="caution">
    <text evidence="3">The sequence shown here is derived from an EMBL/GenBank/DDBJ whole genome shotgun (WGS) entry which is preliminary data.</text>
</comment>
<keyword evidence="4" id="KW-1185">Reference proteome</keyword>
<feature type="transmembrane region" description="Helical" evidence="2">
    <location>
        <begin position="301"/>
        <end position="328"/>
    </location>
</feature>
<evidence type="ECO:0000256" key="2">
    <source>
        <dbReference type="SAM" id="Phobius"/>
    </source>
</evidence>
<keyword evidence="2" id="KW-0812">Transmembrane</keyword>
<reference evidence="3 4" key="1">
    <citation type="submission" date="2021-03" db="EMBL/GenBank/DDBJ databases">
        <authorList>
            <person name="Lee D.-H."/>
        </authorList>
    </citation>
    <scope>NUCLEOTIDE SEQUENCE [LARGE SCALE GENOMIC DNA]</scope>
    <source>
        <strain evidence="3 4">MMS20-R2-23</strain>
    </source>
</reference>
<dbReference type="RefSeq" id="WP_208569609.1">
    <property type="nucleotide sequence ID" value="NZ_JAGFWR010000020.1"/>
</dbReference>
<dbReference type="EMBL" id="JAGFWR010000020">
    <property type="protein sequence ID" value="MBO4164061.1"/>
    <property type="molecule type" value="Genomic_DNA"/>
</dbReference>
<organism evidence="3 4">
    <name type="scientific">Micromonospora antibiotica</name>
    <dbReference type="NCBI Taxonomy" id="2807623"/>
    <lineage>
        <taxon>Bacteria</taxon>
        <taxon>Bacillati</taxon>
        <taxon>Actinomycetota</taxon>
        <taxon>Actinomycetes</taxon>
        <taxon>Micromonosporales</taxon>
        <taxon>Micromonosporaceae</taxon>
        <taxon>Micromonospora</taxon>
    </lineage>
</organism>
<feature type="transmembrane region" description="Helical" evidence="2">
    <location>
        <begin position="184"/>
        <end position="203"/>
    </location>
</feature>
<feature type="region of interest" description="Disordered" evidence="1">
    <location>
        <begin position="372"/>
        <end position="408"/>
    </location>
</feature>
<feature type="region of interest" description="Disordered" evidence="1">
    <location>
        <begin position="139"/>
        <end position="178"/>
    </location>
</feature>
<dbReference type="Proteomes" id="UP000671399">
    <property type="component" value="Unassembled WGS sequence"/>
</dbReference>
<accession>A0ABS3VEJ5</accession>
<keyword evidence="2" id="KW-0472">Membrane</keyword>
<feature type="transmembrane region" description="Helical" evidence="2">
    <location>
        <begin position="12"/>
        <end position="37"/>
    </location>
</feature>